<reference evidence="2" key="1">
    <citation type="journal article" date="2014" name="Int. J. Syst. Evol. Microbiol.">
        <title>Complete genome sequence of Corynebacterium casei LMG S-19264T (=DSM 44701T), isolated from a smear-ripened cheese.</title>
        <authorList>
            <consortium name="US DOE Joint Genome Institute (JGI-PGF)"/>
            <person name="Walter F."/>
            <person name="Albersmeier A."/>
            <person name="Kalinowski J."/>
            <person name="Ruckert C."/>
        </authorList>
    </citation>
    <scope>NUCLEOTIDE SEQUENCE</scope>
    <source>
        <strain evidence="2">CGMCC 1.7086</strain>
    </source>
</reference>
<dbReference type="Pfam" id="PF04371">
    <property type="entry name" value="PAD_porph"/>
    <property type="match status" value="1"/>
</dbReference>
<keyword evidence="3" id="KW-1185">Reference proteome</keyword>
<reference evidence="2" key="2">
    <citation type="submission" date="2020-09" db="EMBL/GenBank/DDBJ databases">
        <authorList>
            <person name="Sun Q."/>
            <person name="Zhou Y."/>
        </authorList>
    </citation>
    <scope>NUCLEOTIDE SEQUENCE</scope>
    <source>
        <strain evidence="2">CGMCC 1.7086</strain>
    </source>
</reference>
<gene>
    <name evidence="2" type="primary">aguA</name>
    <name evidence="2" type="ORF">GCM10010982_36100</name>
</gene>
<dbReference type="InterPro" id="IPR007466">
    <property type="entry name" value="Peptidyl-Arg-deiminase_porph"/>
</dbReference>
<proteinExistence type="predicted"/>
<dbReference type="SUPFAM" id="SSF55909">
    <property type="entry name" value="Pentein"/>
    <property type="match status" value="1"/>
</dbReference>
<dbReference type="Gene3D" id="3.75.10.10">
    <property type="entry name" value="L-arginine/glycine Amidinotransferase, Chain A"/>
    <property type="match status" value="1"/>
</dbReference>
<organism evidence="2 3">
    <name type="scientific">Bowmanella pacifica</name>
    <dbReference type="NCBI Taxonomy" id="502051"/>
    <lineage>
        <taxon>Bacteria</taxon>
        <taxon>Pseudomonadati</taxon>
        <taxon>Pseudomonadota</taxon>
        <taxon>Gammaproteobacteria</taxon>
        <taxon>Alteromonadales</taxon>
        <taxon>Alteromonadaceae</taxon>
        <taxon>Bowmanella</taxon>
    </lineage>
</organism>
<dbReference type="Proteomes" id="UP000606935">
    <property type="component" value="Unassembled WGS sequence"/>
</dbReference>
<keyword evidence="1" id="KW-0378">Hydrolase</keyword>
<sequence>MPNDYNRRQLQLVLEMMMTTSRRLLPEWAPQEAVILAWPHADTDWAPWLEQARSLYIELIHAINQADCGVLLLIREGDMADFQRRVNSTDKVLLLKANPNDTWLRDYGFLTCQSEQGMQPVEYQFNGWGNKFDASRDNRANREILAQLCKLPLISTDIVAEGGALEIDADGHLLSTSLCLLNPERNGQMSLDDYRAQFKQYLGASQVSIFENGHLEGDDTDGHIDTLVRFTPDQGLVIQSCYNRPDDGHFAGLQALVEECRQALPQHQIFELPLPVIFSDEGDRLPASYANYLINNQQVLCPIYGQPEDQLALDLLAKAYPAHKIVALDCAVLVQQYGSLHCISMQVPQGTLKDEVIAQLRKGVSVYG</sequence>
<comment type="caution">
    <text evidence="2">The sequence shown here is derived from an EMBL/GenBank/DDBJ whole genome shotgun (WGS) entry which is preliminary data.</text>
</comment>
<dbReference type="PANTHER" id="PTHR31377">
    <property type="entry name" value="AGMATINE DEIMINASE-RELATED"/>
    <property type="match status" value="1"/>
</dbReference>
<dbReference type="PANTHER" id="PTHR31377:SF0">
    <property type="entry name" value="AGMATINE DEIMINASE-RELATED"/>
    <property type="match status" value="1"/>
</dbReference>
<dbReference type="GO" id="GO:0009446">
    <property type="term" value="P:putrescine biosynthetic process"/>
    <property type="evidence" value="ECO:0007669"/>
    <property type="project" value="InterPro"/>
</dbReference>
<protein>
    <submittedName>
        <fullName evidence="2">Agmatine deiminase</fullName>
    </submittedName>
</protein>
<evidence type="ECO:0000313" key="3">
    <source>
        <dbReference type="Proteomes" id="UP000606935"/>
    </source>
</evidence>
<dbReference type="GO" id="GO:0004668">
    <property type="term" value="F:protein-arginine deiminase activity"/>
    <property type="evidence" value="ECO:0007669"/>
    <property type="project" value="InterPro"/>
</dbReference>
<name>A0A918DNK1_9ALTE</name>
<evidence type="ECO:0000313" key="2">
    <source>
        <dbReference type="EMBL" id="GGO74095.1"/>
    </source>
</evidence>
<accession>A0A918DNK1</accession>
<dbReference type="AlphaFoldDB" id="A0A918DNK1"/>
<dbReference type="EMBL" id="BMLS01000008">
    <property type="protein sequence ID" value="GGO74095.1"/>
    <property type="molecule type" value="Genomic_DNA"/>
</dbReference>
<evidence type="ECO:0000256" key="1">
    <source>
        <dbReference type="ARBA" id="ARBA00022801"/>
    </source>
</evidence>
<dbReference type="GO" id="GO:0047632">
    <property type="term" value="F:agmatine deiminase activity"/>
    <property type="evidence" value="ECO:0007669"/>
    <property type="project" value="TreeGrafter"/>
</dbReference>